<dbReference type="SUPFAM" id="SSF54001">
    <property type="entry name" value="Cysteine proteinases"/>
    <property type="match status" value="1"/>
</dbReference>
<dbReference type="Pfam" id="PF02338">
    <property type="entry name" value="OTU"/>
    <property type="match status" value="1"/>
</dbReference>
<gene>
    <name evidence="3" type="ORF">HPULCUR_001356</name>
</gene>
<protein>
    <recommendedName>
        <fullName evidence="2">OTU domain-containing protein</fullName>
    </recommendedName>
</protein>
<feature type="region of interest" description="Disordered" evidence="1">
    <location>
        <begin position="1"/>
        <end position="21"/>
    </location>
</feature>
<accession>A0ABP9XMH0</accession>
<sequence length="401" mass="45880">MAKKAKKAKNEKGRLTRNQKKAIQKTVHFDDPEDLDTQLKSLGLSTKNITGDGNCLFRALSDQYYGYDSNHKSIRQEICQFLKDNKDEYKFFVEDDQSFEHHIECMSQNATYGGNMELAAFAKMKEVNIKVYQPGMIYIINGKEEEKDDKTQVLHIAYHSWEHYSSVRNIDGPYSGPPEVNIEKSEEEPTNPEEEDGAEEEEEEEGLSSKEKVVLNACPGTNIRKIRRLLIKYKGYPDKVIDALYDLKPSDTDKPADTVQETKNIVDANKVDNVGDMDKQEDPEEKDVDQGKDQVVEKEDDQVADQDTASIEEDAIIKDTVVPVDTNNVVADTKETEKKKPKKLTSRERKEQAKKRQKEAKLEKDRAKAARRSKHKQEDDPNAIKPELISKVTTVMKEMFI</sequence>
<proteinExistence type="predicted"/>
<evidence type="ECO:0000313" key="3">
    <source>
        <dbReference type="EMBL" id="GAA5795991.1"/>
    </source>
</evidence>
<dbReference type="Gene3D" id="3.90.70.80">
    <property type="match status" value="1"/>
</dbReference>
<feature type="compositionally biased region" description="Acidic residues" evidence="1">
    <location>
        <begin position="185"/>
        <end position="206"/>
    </location>
</feature>
<reference evidence="3 4" key="1">
    <citation type="submission" date="2024-04" db="EMBL/GenBank/DDBJ databases">
        <title>genome sequences of Mucor flavus KT1a and Helicostylum pulchrum KT1b strains isolation_sourced from the surface of a dry-aged beef.</title>
        <authorList>
            <person name="Toyotome T."/>
            <person name="Hosono M."/>
            <person name="Torimaru M."/>
            <person name="Fukuda K."/>
            <person name="Mikami N."/>
        </authorList>
    </citation>
    <scope>NUCLEOTIDE SEQUENCE [LARGE SCALE GENOMIC DNA]</scope>
    <source>
        <strain evidence="3 4">KT1b</strain>
    </source>
</reference>
<feature type="compositionally biased region" description="Acidic residues" evidence="1">
    <location>
        <begin position="298"/>
        <end position="314"/>
    </location>
</feature>
<dbReference type="InterPro" id="IPR038765">
    <property type="entry name" value="Papain-like_cys_pep_sf"/>
</dbReference>
<feature type="region of interest" description="Disordered" evidence="1">
    <location>
        <begin position="168"/>
        <end position="213"/>
    </location>
</feature>
<feature type="region of interest" description="Disordered" evidence="1">
    <location>
        <begin position="247"/>
        <end position="388"/>
    </location>
</feature>
<dbReference type="InterPro" id="IPR050704">
    <property type="entry name" value="Peptidase_C85-like"/>
</dbReference>
<dbReference type="PROSITE" id="PS50802">
    <property type="entry name" value="OTU"/>
    <property type="match status" value="1"/>
</dbReference>
<organism evidence="3 4">
    <name type="scientific">Helicostylum pulchrum</name>
    <dbReference type="NCBI Taxonomy" id="562976"/>
    <lineage>
        <taxon>Eukaryota</taxon>
        <taxon>Fungi</taxon>
        <taxon>Fungi incertae sedis</taxon>
        <taxon>Mucoromycota</taxon>
        <taxon>Mucoromycotina</taxon>
        <taxon>Mucoromycetes</taxon>
        <taxon>Mucorales</taxon>
        <taxon>Mucorineae</taxon>
        <taxon>Mucoraceae</taxon>
        <taxon>Helicostylum</taxon>
    </lineage>
</organism>
<evidence type="ECO:0000259" key="2">
    <source>
        <dbReference type="PROSITE" id="PS50802"/>
    </source>
</evidence>
<dbReference type="EMBL" id="BAABUJ010000005">
    <property type="protein sequence ID" value="GAA5795991.1"/>
    <property type="molecule type" value="Genomic_DNA"/>
</dbReference>
<dbReference type="InterPro" id="IPR003323">
    <property type="entry name" value="OTU_dom"/>
</dbReference>
<feature type="compositionally biased region" description="Basic and acidic residues" evidence="1">
    <location>
        <begin position="288"/>
        <end position="297"/>
    </location>
</feature>
<feature type="domain" description="OTU" evidence="2">
    <location>
        <begin position="44"/>
        <end position="170"/>
    </location>
</feature>
<dbReference type="PANTHER" id="PTHR12419">
    <property type="entry name" value="OTU DOMAIN CONTAINING PROTEIN"/>
    <property type="match status" value="1"/>
</dbReference>
<comment type="caution">
    <text evidence="3">The sequence shown here is derived from an EMBL/GenBank/DDBJ whole genome shotgun (WGS) entry which is preliminary data.</text>
</comment>
<dbReference type="CDD" id="cd22756">
    <property type="entry name" value="OTU_OTUD3-like"/>
    <property type="match status" value="1"/>
</dbReference>
<evidence type="ECO:0000256" key="1">
    <source>
        <dbReference type="SAM" id="MobiDB-lite"/>
    </source>
</evidence>
<dbReference type="PANTHER" id="PTHR12419:SF7">
    <property type="entry name" value="OTU DOMAIN-CONTAINING PROTEIN 3"/>
    <property type="match status" value="1"/>
</dbReference>
<name>A0ABP9XMH0_9FUNG</name>
<evidence type="ECO:0000313" key="4">
    <source>
        <dbReference type="Proteomes" id="UP001476247"/>
    </source>
</evidence>
<feature type="compositionally biased region" description="Low complexity" evidence="1">
    <location>
        <begin position="319"/>
        <end position="331"/>
    </location>
</feature>
<keyword evidence="4" id="KW-1185">Reference proteome</keyword>
<dbReference type="Proteomes" id="UP001476247">
    <property type="component" value="Unassembled WGS sequence"/>
</dbReference>
<feature type="compositionally biased region" description="Basic and acidic residues" evidence="1">
    <location>
        <begin position="359"/>
        <end position="368"/>
    </location>
</feature>